<evidence type="ECO:0000313" key="3">
    <source>
        <dbReference type="Proteomes" id="UP000318582"/>
    </source>
</evidence>
<dbReference type="Pfam" id="PF14929">
    <property type="entry name" value="TAF1_subA"/>
    <property type="match status" value="1"/>
</dbReference>
<protein>
    <submittedName>
        <fullName evidence="2">Uncharacterized protein</fullName>
    </submittedName>
</protein>
<evidence type="ECO:0000313" key="2">
    <source>
        <dbReference type="EMBL" id="TPX58900.1"/>
    </source>
</evidence>
<feature type="compositionally biased region" description="Low complexity" evidence="1">
    <location>
        <begin position="930"/>
        <end position="943"/>
    </location>
</feature>
<feature type="compositionally biased region" description="Basic residues" evidence="1">
    <location>
        <begin position="1011"/>
        <end position="1022"/>
    </location>
</feature>
<feature type="compositionally biased region" description="Low complexity" evidence="1">
    <location>
        <begin position="852"/>
        <end position="870"/>
    </location>
</feature>
<organism evidence="2 3">
    <name type="scientific">Powellomyces hirtus</name>
    <dbReference type="NCBI Taxonomy" id="109895"/>
    <lineage>
        <taxon>Eukaryota</taxon>
        <taxon>Fungi</taxon>
        <taxon>Fungi incertae sedis</taxon>
        <taxon>Chytridiomycota</taxon>
        <taxon>Chytridiomycota incertae sedis</taxon>
        <taxon>Chytridiomycetes</taxon>
        <taxon>Spizellomycetales</taxon>
        <taxon>Powellomycetaceae</taxon>
        <taxon>Powellomyces</taxon>
    </lineage>
</organism>
<dbReference type="InterPro" id="IPR039495">
    <property type="entry name" value="TAF1A"/>
</dbReference>
<feature type="compositionally biased region" description="Low complexity" evidence="1">
    <location>
        <begin position="952"/>
        <end position="974"/>
    </location>
</feature>
<feature type="region of interest" description="Disordered" evidence="1">
    <location>
        <begin position="212"/>
        <end position="231"/>
    </location>
</feature>
<feature type="compositionally biased region" description="Basic and acidic residues" evidence="1">
    <location>
        <begin position="793"/>
        <end position="805"/>
    </location>
</feature>
<accession>A0A507E730</accession>
<gene>
    <name evidence="2" type="ORF">PhCBS80983_g02865</name>
</gene>
<dbReference type="SUPFAM" id="SSF48452">
    <property type="entry name" value="TPR-like"/>
    <property type="match status" value="1"/>
</dbReference>
<dbReference type="Proteomes" id="UP000318582">
    <property type="component" value="Unassembled WGS sequence"/>
</dbReference>
<feature type="compositionally biased region" description="Polar residues" evidence="1">
    <location>
        <begin position="776"/>
        <end position="788"/>
    </location>
</feature>
<dbReference type="PANTHER" id="PTHR32122:SF1">
    <property type="entry name" value="TATA BOX-BINDING PROTEIN-ASSOCIATED FACTOR RNA POLYMERASE I SUBUNIT A"/>
    <property type="match status" value="1"/>
</dbReference>
<evidence type="ECO:0000256" key="1">
    <source>
        <dbReference type="SAM" id="MobiDB-lite"/>
    </source>
</evidence>
<dbReference type="GO" id="GO:0000120">
    <property type="term" value="C:RNA polymerase I transcription regulator complex"/>
    <property type="evidence" value="ECO:0007669"/>
    <property type="project" value="InterPro"/>
</dbReference>
<dbReference type="Gene3D" id="1.25.40.10">
    <property type="entry name" value="Tetratricopeptide repeat domain"/>
    <property type="match status" value="1"/>
</dbReference>
<proteinExistence type="predicted"/>
<dbReference type="InterPro" id="IPR052669">
    <property type="entry name" value="SL1/TIF-IB_Component"/>
</dbReference>
<sequence>MFHISAPTSHPVGIRPQHANNLKHILRTSLLKLDADDPAETNHRLALESAKALLQQTSKEVERGRKRDGVSSALFRLMWKVGTELLRTRVPFRVNLAADDEEALLESVRLRHCASAHSHEEDETEKKEAAVRSARQLLKFLAQMSSVEPKLSPELLQEMTFYYIRFGMCEEAYNRLQGYISSYPYSEDASLVGYAGMLCYILWRQEGQRMRDDHEERDADSGGYYGSQYDSQNPWGNSQSLNSGYGWPSQQSSTFGSLNVDDSLSFQAEGDLASRHYSNALQYFEASLHLDYHNDMVLFHYVKLILAAGDVTTAKEKIERFIKENTSNPNGYRYLLQLHHTRLHGPSTEWIPIAYRLLEIDPVCDARLAIKPLVEYFEADYATSGNIQACQTIVNILGERLDHEQGTTWMWKTLAQNLRHLRQANCPFGDDLWIDRPNWWPSYHFDSHCEAMQNTEDVMPAVEEHVIAKAICALYLFPIPYAGFSWPHRFGLSLETLSSASKAMVAHHGIPIHLVFEATERPIPSALLQAAPLPATHEPILTTSSVPMDDVDDVCRMLGLDVPGDDTSDPADVQPPPPVFEEALTEALFVGDARMEGVTEAEAALQSDTSDPVDARSPPVVFEEALIDALFVGDAGTEGVTETEAALQSLPEARVTAIEPRDLAISEDASPLDEMQSSLDSTLPIDAVKHVSGEQLPMTEATPSRNQAEPPTAKDAEMDVDSASSVKIEAAQQAPSAFRQRAIGPRRPDPPISVDAPPSNDILSSLDSTLPVDASEQVSGSKPLTNEVTPPRKQAEPPHAKEQTPRKRRLFTSNEAPTSPELLITDRPPSQKHNSVLVDGASGLSSQSGVENPNPQSLASSPPLASQESPRSQDLLFTTAAHHFGPRQSSRSESADHDQRTPTQASVNKLGRDLTSAEQSGQHKAGAGISAQASVTSTSQTPTRPSVQRPSNPAAIATPTTPTPRNRAGTTPTGDAQIRIPKRKRSDDNDLTQSSQTKTDRPVGSATPKGPVKKRVKRAKGF</sequence>
<reference evidence="2 3" key="1">
    <citation type="journal article" date="2019" name="Sci. Rep.">
        <title>Comparative genomics of chytrid fungi reveal insights into the obligate biotrophic and pathogenic lifestyle of Synchytrium endobioticum.</title>
        <authorList>
            <person name="van de Vossenberg B.T.L.H."/>
            <person name="Warris S."/>
            <person name="Nguyen H.D.T."/>
            <person name="van Gent-Pelzer M.P.E."/>
            <person name="Joly D.L."/>
            <person name="van de Geest H.C."/>
            <person name="Bonants P.J.M."/>
            <person name="Smith D.S."/>
            <person name="Levesque C.A."/>
            <person name="van der Lee T.A.J."/>
        </authorList>
    </citation>
    <scope>NUCLEOTIDE SEQUENCE [LARGE SCALE GENOMIC DNA]</scope>
    <source>
        <strain evidence="2 3">CBS 809.83</strain>
    </source>
</reference>
<name>A0A507E730_9FUNG</name>
<comment type="caution">
    <text evidence="2">The sequence shown here is derived from an EMBL/GenBank/DDBJ whole genome shotgun (WGS) entry which is preliminary data.</text>
</comment>
<dbReference type="InterPro" id="IPR011990">
    <property type="entry name" value="TPR-like_helical_dom_sf"/>
</dbReference>
<feature type="region of interest" description="Disordered" evidence="1">
    <location>
        <begin position="696"/>
        <end position="1022"/>
    </location>
</feature>
<keyword evidence="3" id="KW-1185">Reference proteome</keyword>
<dbReference type="PANTHER" id="PTHR32122">
    <property type="entry name" value="TATA BOX-BINDING PROTEIN ASSOCIATED FACTOR RNA POLYMERASE I SUBUNIT A"/>
    <property type="match status" value="1"/>
</dbReference>
<dbReference type="EMBL" id="QEAQ01000031">
    <property type="protein sequence ID" value="TPX58900.1"/>
    <property type="molecule type" value="Genomic_DNA"/>
</dbReference>
<dbReference type="AlphaFoldDB" id="A0A507E730"/>
<dbReference type="GO" id="GO:0006360">
    <property type="term" value="P:transcription by RNA polymerase I"/>
    <property type="evidence" value="ECO:0007669"/>
    <property type="project" value="InterPro"/>
</dbReference>
<dbReference type="STRING" id="109895.A0A507E730"/>